<dbReference type="SMART" id="SM00479">
    <property type="entry name" value="EXOIII"/>
    <property type="match status" value="1"/>
</dbReference>
<dbReference type="OrthoDB" id="448399at2759"/>
<dbReference type="SUPFAM" id="SSF53098">
    <property type="entry name" value="Ribonuclease H-like"/>
    <property type="match status" value="1"/>
</dbReference>
<keyword evidence="2" id="KW-0378">Hydrolase</keyword>
<dbReference type="PANTHER" id="PTHR23044:SF61">
    <property type="entry name" value="3'-5' EXORIBONUCLEASE 1-RELATED"/>
    <property type="match status" value="1"/>
</dbReference>
<comment type="caution">
    <text evidence="5">The sequence shown here is derived from an EMBL/GenBank/DDBJ whole genome shotgun (WGS) entry which is preliminary data.</text>
</comment>
<dbReference type="CDD" id="cd06133">
    <property type="entry name" value="ERI-1_3'hExo_like"/>
    <property type="match status" value="1"/>
</dbReference>
<dbReference type="STRING" id="50429.A0A2B4S730"/>
<evidence type="ECO:0000313" key="6">
    <source>
        <dbReference type="Proteomes" id="UP000225706"/>
    </source>
</evidence>
<gene>
    <name evidence="5" type="primary">ERI1</name>
    <name evidence="5" type="ORF">AWC38_SpisGene11050</name>
</gene>
<organism evidence="5 6">
    <name type="scientific">Stylophora pistillata</name>
    <name type="common">Smooth cauliflower coral</name>
    <dbReference type="NCBI Taxonomy" id="50429"/>
    <lineage>
        <taxon>Eukaryota</taxon>
        <taxon>Metazoa</taxon>
        <taxon>Cnidaria</taxon>
        <taxon>Anthozoa</taxon>
        <taxon>Hexacorallia</taxon>
        <taxon>Scleractinia</taxon>
        <taxon>Astrocoeniina</taxon>
        <taxon>Pocilloporidae</taxon>
        <taxon>Stylophora</taxon>
    </lineage>
</organism>
<proteinExistence type="predicted"/>
<dbReference type="GO" id="GO:0003676">
    <property type="term" value="F:nucleic acid binding"/>
    <property type="evidence" value="ECO:0007669"/>
    <property type="project" value="InterPro"/>
</dbReference>
<keyword evidence="1" id="KW-0540">Nuclease</keyword>
<dbReference type="Proteomes" id="UP000225706">
    <property type="component" value="Unassembled WGS sequence"/>
</dbReference>
<dbReference type="InterPro" id="IPR036397">
    <property type="entry name" value="RNaseH_sf"/>
</dbReference>
<evidence type="ECO:0000256" key="3">
    <source>
        <dbReference type="ARBA" id="ARBA00022839"/>
    </source>
</evidence>
<dbReference type="GO" id="GO:0000175">
    <property type="term" value="F:3'-5'-RNA exonuclease activity"/>
    <property type="evidence" value="ECO:0007669"/>
    <property type="project" value="InterPro"/>
</dbReference>
<keyword evidence="6" id="KW-1185">Reference proteome</keyword>
<keyword evidence="3" id="KW-0269">Exonuclease</keyword>
<dbReference type="Pfam" id="PF00929">
    <property type="entry name" value="RNase_T"/>
    <property type="match status" value="1"/>
</dbReference>
<accession>A0A2B4S730</accession>
<feature type="domain" description="Exonuclease" evidence="4">
    <location>
        <begin position="1"/>
        <end position="156"/>
    </location>
</feature>
<dbReference type="InterPro" id="IPR051274">
    <property type="entry name" value="3-5_Exoribonuclease"/>
</dbReference>
<dbReference type="InterPro" id="IPR012337">
    <property type="entry name" value="RNaseH-like_sf"/>
</dbReference>
<dbReference type="PANTHER" id="PTHR23044">
    <property type="entry name" value="3'-5' EXONUCLEASE ERI1-RELATED"/>
    <property type="match status" value="1"/>
</dbReference>
<dbReference type="Gene3D" id="3.30.420.10">
    <property type="entry name" value="Ribonuclease H-like superfamily/Ribonuclease H"/>
    <property type="match status" value="1"/>
</dbReference>
<evidence type="ECO:0000256" key="2">
    <source>
        <dbReference type="ARBA" id="ARBA00022801"/>
    </source>
</evidence>
<name>A0A2B4S730_STYPI</name>
<dbReference type="AlphaFoldDB" id="A0A2B4S730"/>
<dbReference type="EMBL" id="LSMT01000179">
    <property type="protein sequence ID" value="PFX24348.1"/>
    <property type="molecule type" value="Genomic_DNA"/>
</dbReference>
<dbReference type="InterPro" id="IPR013520">
    <property type="entry name" value="Ribonucl_H"/>
</dbReference>
<evidence type="ECO:0000259" key="4">
    <source>
        <dbReference type="SMART" id="SM00479"/>
    </source>
</evidence>
<evidence type="ECO:0000256" key="1">
    <source>
        <dbReference type="ARBA" id="ARBA00022722"/>
    </source>
</evidence>
<protein>
    <submittedName>
        <fullName evidence="5">3'-5' exoribonuclease 1</fullName>
    </submittedName>
</protein>
<reference evidence="6" key="1">
    <citation type="journal article" date="2017" name="bioRxiv">
        <title>Comparative analysis of the genomes of Stylophora pistillata and Acropora digitifera provides evidence for extensive differences between species of corals.</title>
        <authorList>
            <person name="Voolstra C.R."/>
            <person name="Li Y."/>
            <person name="Liew Y.J."/>
            <person name="Baumgarten S."/>
            <person name="Zoccola D."/>
            <person name="Flot J.-F."/>
            <person name="Tambutte S."/>
            <person name="Allemand D."/>
            <person name="Aranda M."/>
        </authorList>
    </citation>
    <scope>NUCLEOTIDE SEQUENCE [LARGE SCALE GENOMIC DNA]</scope>
</reference>
<sequence length="167" mass="19586">MQLHWKRCRNFTSTGNHKISHNYQSSVYFKGLTGITQEMVDTADTFRGVLDNFHQWLEKHKLGSKYKFAVVTDGPDDKKRFFSKQCELCSIPIPEYARKWINLRKLYRNIYKVKEGTLKDMVKKLGLKFEGRLHCGIDDARNVARALQKMVEDGCEIKFNENMNDNT</sequence>
<dbReference type="InterPro" id="IPR047201">
    <property type="entry name" value="ERI-1_3'hExo-like"/>
</dbReference>
<evidence type="ECO:0000313" key="5">
    <source>
        <dbReference type="EMBL" id="PFX24348.1"/>
    </source>
</evidence>